<dbReference type="InterPro" id="IPR013766">
    <property type="entry name" value="Thioredoxin_domain"/>
</dbReference>
<dbReference type="PROSITE" id="PS51352">
    <property type="entry name" value="THIOREDOXIN_2"/>
    <property type="match status" value="1"/>
</dbReference>
<dbReference type="RefSeq" id="WP_211973816.1">
    <property type="nucleotide sequence ID" value="NZ_CBFHAM010000037.1"/>
</dbReference>
<dbReference type="CDD" id="cd02966">
    <property type="entry name" value="TlpA_like_family"/>
    <property type="match status" value="1"/>
</dbReference>
<dbReference type="SUPFAM" id="SSF52833">
    <property type="entry name" value="Thioredoxin-like"/>
    <property type="match status" value="1"/>
</dbReference>
<evidence type="ECO:0000256" key="2">
    <source>
        <dbReference type="ARBA" id="ARBA00022748"/>
    </source>
</evidence>
<keyword evidence="2" id="KW-0201">Cytochrome c-type biogenesis</keyword>
<evidence type="ECO:0000256" key="1">
    <source>
        <dbReference type="ARBA" id="ARBA00004196"/>
    </source>
</evidence>
<keyword evidence="8" id="KW-1185">Reference proteome</keyword>
<keyword evidence="4" id="KW-0676">Redox-active center</keyword>
<comment type="subcellular location">
    <subcellularLocation>
        <location evidence="1">Cell envelope</location>
    </subcellularLocation>
</comment>
<dbReference type="EMBL" id="JAGTXB010000006">
    <property type="protein sequence ID" value="MBS0028724.1"/>
    <property type="molecule type" value="Genomic_DNA"/>
</dbReference>
<name>A0ABS5J0K5_9BACT</name>
<protein>
    <submittedName>
        <fullName evidence="7">TlpA family protein disulfide reductase</fullName>
    </submittedName>
</protein>
<dbReference type="InterPro" id="IPR000866">
    <property type="entry name" value="AhpC/TSA"/>
</dbReference>
<dbReference type="PANTHER" id="PTHR42852:SF6">
    <property type="entry name" value="THIOL:DISULFIDE INTERCHANGE PROTEIN DSBE"/>
    <property type="match status" value="1"/>
</dbReference>
<evidence type="ECO:0000256" key="3">
    <source>
        <dbReference type="ARBA" id="ARBA00023157"/>
    </source>
</evidence>
<reference evidence="7 8" key="1">
    <citation type="submission" date="2021-04" db="EMBL/GenBank/DDBJ databases">
        <title>Chitinophaga sp. nov., isolated from the rhizosphere soil.</title>
        <authorList>
            <person name="He S."/>
        </authorList>
    </citation>
    <scope>NUCLEOTIDE SEQUENCE [LARGE SCALE GENOMIC DNA]</scope>
    <source>
        <strain evidence="7 8">2R12</strain>
    </source>
</reference>
<feature type="chain" id="PRO_5045875491" evidence="5">
    <location>
        <begin position="23"/>
        <end position="806"/>
    </location>
</feature>
<dbReference type="InterPro" id="IPR050553">
    <property type="entry name" value="Thioredoxin_ResA/DsbE_sf"/>
</dbReference>
<dbReference type="Proteomes" id="UP000676386">
    <property type="component" value="Unassembled WGS sequence"/>
</dbReference>
<dbReference type="Gene3D" id="3.40.30.10">
    <property type="entry name" value="Glutaredoxin"/>
    <property type="match status" value="1"/>
</dbReference>
<evidence type="ECO:0000256" key="5">
    <source>
        <dbReference type="SAM" id="SignalP"/>
    </source>
</evidence>
<evidence type="ECO:0000313" key="8">
    <source>
        <dbReference type="Proteomes" id="UP000676386"/>
    </source>
</evidence>
<proteinExistence type="predicted"/>
<evidence type="ECO:0000313" key="7">
    <source>
        <dbReference type="EMBL" id="MBS0028724.1"/>
    </source>
</evidence>
<keyword evidence="5" id="KW-0732">Signal</keyword>
<keyword evidence="3" id="KW-1015">Disulfide bond</keyword>
<organism evidence="7 8">
    <name type="scientific">Chitinophaga hostae</name>
    <dbReference type="NCBI Taxonomy" id="2831022"/>
    <lineage>
        <taxon>Bacteria</taxon>
        <taxon>Pseudomonadati</taxon>
        <taxon>Bacteroidota</taxon>
        <taxon>Chitinophagia</taxon>
        <taxon>Chitinophagales</taxon>
        <taxon>Chitinophagaceae</taxon>
        <taxon>Chitinophaga</taxon>
    </lineage>
</organism>
<dbReference type="InterPro" id="IPR036249">
    <property type="entry name" value="Thioredoxin-like_sf"/>
</dbReference>
<evidence type="ECO:0000256" key="4">
    <source>
        <dbReference type="ARBA" id="ARBA00023284"/>
    </source>
</evidence>
<accession>A0ABS5J0K5</accession>
<evidence type="ECO:0000259" key="6">
    <source>
        <dbReference type="PROSITE" id="PS51352"/>
    </source>
</evidence>
<dbReference type="PANTHER" id="PTHR42852">
    <property type="entry name" value="THIOL:DISULFIDE INTERCHANGE PROTEIN DSBE"/>
    <property type="match status" value="1"/>
</dbReference>
<comment type="caution">
    <text evidence="7">The sequence shown here is derived from an EMBL/GenBank/DDBJ whole genome shotgun (WGS) entry which is preliminary data.</text>
</comment>
<gene>
    <name evidence="7" type="ORF">KE626_15495</name>
</gene>
<dbReference type="Pfam" id="PF00578">
    <property type="entry name" value="AhpC-TSA"/>
    <property type="match status" value="1"/>
</dbReference>
<feature type="domain" description="Thioredoxin" evidence="6">
    <location>
        <begin position="649"/>
        <end position="795"/>
    </location>
</feature>
<feature type="signal peptide" evidence="5">
    <location>
        <begin position="1"/>
        <end position="22"/>
    </location>
</feature>
<sequence>MSKYLLLTALFICCISSLPVAAQSTFKAHDTWLYRLEQDLDYLPNQHQHTEKVYRITIAGVNKDGSADVTAVLQSSQVTASDERSTKFNSADRETYNGNQGAMSDMFLLYRPLTFKIFANDSIGEATNTTAIAAAVGDEMGLDQQFRDMLTQNWKWLPQQMTGLLAPLVPKVEENYQWITGEWSYRVTEIGKGIVKITGSQNDHLPDSSHRLITASYTLTRNKRETIAFEYANKPGPGQPATGTTLKGRLLPAGAVLPKADTAFFKALVQMSYYSNSLTAKGEMDSTKVADFLALNIPRYGNNLAFNLARLDMPRGSTDHSYEVYNDLLQQVPSYALANSSSHLFNKLGNSVTKSIDSSMVLVKLLSAYPESLNSWLDQSFSQYLQSEKFDTTGARDEFRKRGVSEKRIAEIFEEGRKMPAASQEMIKRLVMEKDSSLQASVRPMGLWSRAMHTTDTTILKEIALEIANVTPAEMTLGKAARYELMVHDMLRKSKLDKAADVLLDKTLENLQRNQSDTAFWRAHPQWRDKKSANKNILGHAYYLKYQQTAPQDKKTALNFLALAAANAPRNNAEKAYESFYDRVFLHSEEDYNPKFAEELSAMGKPEEAMKVLSRQLMTQPDMLDQTKALFEKNFPGRSFQDYFRNVLLKEWDQAPDFTLTGLNKENYRLADYKGKWLLLDFWGSWCSPCRADLPHLNQLAAEINAGSHPGNAILAISCRESMETARDFVADNKYVFPAAHSDGKIENLYKVRGYPTKVLVSPDGKMLDLQFGADYAAILRSYSDLYFKEDKTATPVIKVDNKKKD</sequence>